<dbReference type="AlphaFoldDB" id="A0A5B7DAA2"/>
<dbReference type="EMBL" id="VSRR010000646">
    <property type="protein sequence ID" value="MPC18095.1"/>
    <property type="molecule type" value="Genomic_DNA"/>
</dbReference>
<protein>
    <submittedName>
        <fullName evidence="1">Uncharacterized protein</fullName>
    </submittedName>
</protein>
<evidence type="ECO:0000313" key="2">
    <source>
        <dbReference type="Proteomes" id="UP000324222"/>
    </source>
</evidence>
<proteinExistence type="predicted"/>
<gene>
    <name evidence="1" type="ORF">E2C01_010969</name>
</gene>
<organism evidence="1 2">
    <name type="scientific">Portunus trituberculatus</name>
    <name type="common">Swimming crab</name>
    <name type="synonym">Neptunus trituberculatus</name>
    <dbReference type="NCBI Taxonomy" id="210409"/>
    <lineage>
        <taxon>Eukaryota</taxon>
        <taxon>Metazoa</taxon>
        <taxon>Ecdysozoa</taxon>
        <taxon>Arthropoda</taxon>
        <taxon>Crustacea</taxon>
        <taxon>Multicrustacea</taxon>
        <taxon>Malacostraca</taxon>
        <taxon>Eumalacostraca</taxon>
        <taxon>Eucarida</taxon>
        <taxon>Decapoda</taxon>
        <taxon>Pleocyemata</taxon>
        <taxon>Brachyura</taxon>
        <taxon>Eubrachyura</taxon>
        <taxon>Portunoidea</taxon>
        <taxon>Portunidae</taxon>
        <taxon>Portuninae</taxon>
        <taxon>Portunus</taxon>
    </lineage>
</organism>
<name>A0A5B7DAA2_PORTR</name>
<accession>A0A5B7DAA2</accession>
<sequence length="88" mass="9877">MSSLNLYYRISSLIRERISNGEGNRKTDEYRFPEVGGAGTLALPCVSRCRQPLPALYQPSTSTTSMLPPLLLSRHALFARPLHLHQHS</sequence>
<reference evidence="1 2" key="1">
    <citation type="submission" date="2019-05" db="EMBL/GenBank/DDBJ databases">
        <title>Another draft genome of Portunus trituberculatus and its Hox gene families provides insights of decapod evolution.</title>
        <authorList>
            <person name="Jeong J.-H."/>
            <person name="Song I."/>
            <person name="Kim S."/>
            <person name="Choi T."/>
            <person name="Kim D."/>
            <person name="Ryu S."/>
            <person name="Kim W."/>
        </authorList>
    </citation>
    <scope>NUCLEOTIDE SEQUENCE [LARGE SCALE GENOMIC DNA]</scope>
    <source>
        <tissue evidence="1">Muscle</tissue>
    </source>
</reference>
<dbReference type="Proteomes" id="UP000324222">
    <property type="component" value="Unassembled WGS sequence"/>
</dbReference>
<evidence type="ECO:0000313" key="1">
    <source>
        <dbReference type="EMBL" id="MPC18095.1"/>
    </source>
</evidence>
<keyword evidence="2" id="KW-1185">Reference proteome</keyword>
<comment type="caution">
    <text evidence="1">The sequence shown here is derived from an EMBL/GenBank/DDBJ whole genome shotgun (WGS) entry which is preliminary data.</text>
</comment>